<comment type="caution">
    <text evidence="6">The sequence shown here is derived from an EMBL/GenBank/DDBJ whole genome shotgun (WGS) entry which is preliminary data.</text>
</comment>
<keyword evidence="7" id="KW-1185">Reference proteome</keyword>
<feature type="domain" description="Peptidase S49" evidence="5">
    <location>
        <begin position="156"/>
        <end position="303"/>
    </location>
</feature>
<evidence type="ECO:0000259" key="5">
    <source>
        <dbReference type="Pfam" id="PF01343"/>
    </source>
</evidence>
<evidence type="ECO:0000313" key="6">
    <source>
        <dbReference type="EMBL" id="MBB5225168.1"/>
    </source>
</evidence>
<keyword evidence="4" id="KW-0720">Serine protease</keyword>
<protein>
    <submittedName>
        <fullName evidence="6">Protease-4</fullName>
        <ecNumber evidence="6">3.4.21.-</ecNumber>
    </submittedName>
</protein>
<proteinExistence type="inferred from homology"/>
<dbReference type="InterPro" id="IPR004635">
    <property type="entry name" value="Pept_S49_SppA"/>
</dbReference>
<dbReference type="PANTHER" id="PTHR42987:SF4">
    <property type="entry name" value="PROTEASE SOHB-RELATED"/>
    <property type="match status" value="1"/>
</dbReference>
<accession>A0A7W8LLB2</accession>
<dbReference type="EC" id="3.4.21.-" evidence="6"/>
<evidence type="ECO:0000256" key="2">
    <source>
        <dbReference type="ARBA" id="ARBA00022670"/>
    </source>
</evidence>
<evidence type="ECO:0000256" key="3">
    <source>
        <dbReference type="ARBA" id="ARBA00022801"/>
    </source>
</evidence>
<evidence type="ECO:0000256" key="4">
    <source>
        <dbReference type="ARBA" id="ARBA00022825"/>
    </source>
</evidence>
<dbReference type="PANTHER" id="PTHR42987">
    <property type="entry name" value="PEPTIDASE S49"/>
    <property type="match status" value="1"/>
</dbReference>
<dbReference type="Proteomes" id="UP000518887">
    <property type="component" value="Unassembled WGS sequence"/>
</dbReference>
<dbReference type="AlphaFoldDB" id="A0A7W8LLB2"/>
<dbReference type="CDD" id="cd07023">
    <property type="entry name" value="S49_Sppa_N_C"/>
    <property type="match status" value="1"/>
</dbReference>
<organism evidence="6 7">
    <name type="scientific">Treponema ruminis</name>
    <dbReference type="NCBI Taxonomy" id="744515"/>
    <lineage>
        <taxon>Bacteria</taxon>
        <taxon>Pseudomonadati</taxon>
        <taxon>Spirochaetota</taxon>
        <taxon>Spirochaetia</taxon>
        <taxon>Spirochaetales</taxon>
        <taxon>Treponemataceae</taxon>
        <taxon>Treponema</taxon>
    </lineage>
</organism>
<evidence type="ECO:0000256" key="1">
    <source>
        <dbReference type="ARBA" id="ARBA00008683"/>
    </source>
</evidence>
<dbReference type="Gene3D" id="3.90.226.10">
    <property type="entry name" value="2-enoyl-CoA Hydratase, Chain A, domain 1"/>
    <property type="match status" value="1"/>
</dbReference>
<keyword evidence="2 6" id="KW-0645">Protease</keyword>
<comment type="similarity">
    <text evidence="1">Belongs to the peptidase S49 family.</text>
</comment>
<dbReference type="InterPro" id="IPR047272">
    <property type="entry name" value="S49_SppA_C"/>
</dbReference>
<keyword evidence="3 6" id="KW-0378">Hydrolase</keyword>
<evidence type="ECO:0000313" key="7">
    <source>
        <dbReference type="Proteomes" id="UP000518887"/>
    </source>
</evidence>
<dbReference type="Pfam" id="PF01343">
    <property type="entry name" value="Peptidase_S49"/>
    <property type="match status" value="1"/>
</dbReference>
<dbReference type="RefSeq" id="WP_246462670.1">
    <property type="nucleotide sequence ID" value="NZ_CP031518.1"/>
</dbReference>
<dbReference type="NCBIfam" id="TIGR00706">
    <property type="entry name" value="SppA_dom"/>
    <property type="match status" value="1"/>
</dbReference>
<name>A0A7W8LLB2_9SPIR</name>
<dbReference type="GO" id="GO:0006508">
    <property type="term" value="P:proteolysis"/>
    <property type="evidence" value="ECO:0007669"/>
    <property type="project" value="UniProtKB-KW"/>
</dbReference>
<gene>
    <name evidence="6" type="ORF">HNP76_000508</name>
</gene>
<dbReference type="SUPFAM" id="SSF52096">
    <property type="entry name" value="ClpP/crotonase"/>
    <property type="match status" value="1"/>
</dbReference>
<reference evidence="6 7" key="1">
    <citation type="submission" date="2020-08" db="EMBL/GenBank/DDBJ databases">
        <title>Genomic Encyclopedia of Type Strains, Phase IV (KMG-IV): sequencing the most valuable type-strain genomes for metagenomic binning, comparative biology and taxonomic classification.</title>
        <authorList>
            <person name="Goeker M."/>
        </authorList>
    </citation>
    <scope>NUCLEOTIDE SEQUENCE [LARGE SCALE GENOMIC DNA]</scope>
    <source>
        <strain evidence="6 7">DSM 103462</strain>
    </source>
</reference>
<dbReference type="InterPro" id="IPR029045">
    <property type="entry name" value="ClpP/crotonase-like_dom_sf"/>
</dbReference>
<dbReference type="InterPro" id="IPR002142">
    <property type="entry name" value="Peptidase_S49"/>
</dbReference>
<dbReference type="GO" id="GO:0008236">
    <property type="term" value="F:serine-type peptidase activity"/>
    <property type="evidence" value="ECO:0007669"/>
    <property type="project" value="UniProtKB-KW"/>
</dbReference>
<sequence length="364" mass="40033">MKHKKGLIILIIIAALSVIFGARSIYSKITSKPSFSFTFKSGSDSDGEDFYDEFDEDFDGEDLDRGGAFNKIISMAKNKDLDEPVISTKKPYVSVIYINGVISEENKTYNQKWLLKQIKKAKTDPNNRGILLNINSPGGTVYESDEAYLALMEYKNSTKRPVFAFFGALAASGGYYIGCSADTIFANRNTLTGSIGVIAGGSLDATGLLDKIGVKVTTITAGRNKNMGNYNSPLTQEQKEIMQSIADEAYEQFTGIVADSRKMSLSDIKELADGRVYTAAQAQKNGLIDQVCSFDEAKAKIREILNKDSEDKKEENVNFIERKYRFEESWMSLLSGAASLAKNPEASVYGLLGSSAGKCLYLYQ</sequence>
<dbReference type="EMBL" id="JACHFQ010000001">
    <property type="protein sequence ID" value="MBB5225168.1"/>
    <property type="molecule type" value="Genomic_DNA"/>
</dbReference>